<accession>A0A9P6H389</accession>
<name>A0A9P6H389_9AGAM</name>
<dbReference type="InterPro" id="IPR011044">
    <property type="entry name" value="Quino_amine_DH_bsu"/>
</dbReference>
<sequence>MKFSALTLGQFVDQIPRVKFFVTGRPEPRIRNGFRLPLLAKVTDVFVLHDVKPDRVNNDIWLFYKHKCAEIKSHQYGLDDWPTEEQLDLLCTRTAGLFIYAMATVRFIGLKNMSPREQVDRLIRSQESRSEGKTKLGAGATLDSLYTTILREAFGDDDPENDPKVRLVLGAVILVTNPLSPSTIAAILGFDITYISTLLSSMHSLLILQENVDHPVQPFHKSFPDYIIDPTRCADLRFCLQPPDDQHTALLIGCLELMNKKLERNLCKLPDGVINTEVKDLKQTAEKHIDKALEYACRSWHKHLKDMRLAQKLKITPVLTKFLEEKFLCWLEVLSVLGATSEAVDAMERTEKWSDVPQTVNLARDYLHFILMFFGVISTSAPHIYISALPLSPQTSIGLPNSWDPIPATMHIDEFYESVVWSPCNRFITVARNWAIEILDAATLERRNTFGFPHGCGSSKLSFSPDGHTLTQCSGEGLISWDIQTGGPVGTVSSSDVNFECFFSSACSVDGKILAVSGSSRLNPSLISIATYNLLSLTHTSPYCPPETRIIPPIWTHGEHLCFATVKPGSIDIWEAEFTLVHTPAITESFALPDKTAYTEWSRFHFLPAHSKLGIAVEDTLSVWDVLDSRFLLEHSLIPTHPVFMMSFSSDGRFFSSISDLETPPLHASASISP</sequence>
<dbReference type="Proteomes" id="UP000736335">
    <property type="component" value="Unassembled WGS sequence"/>
</dbReference>
<evidence type="ECO:0000313" key="2">
    <source>
        <dbReference type="Proteomes" id="UP000736335"/>
    </source>
</evidence>
<dbReference type="Gene3D" id="2.130.10.10">
    <property type="entry name" value="YVTN repeat-like/Quinoprotein amine dehydrogenase"/>
    <property type="match status" value="1"/>
</dbReference>
<dbReference type="PANTHER" id="PTHR10039">
    <property type="entry name" value="AMELOGENIN"/>
    <property type="match status" value="1"/>
</dbReference>
<dbReference type="PANTHER" id="PTHR10039:SF14">
    <property type="entry name" value="NACHT DOMAIN-CONTAINING PROTEIN"/>
    <property type="match status" value="1"/>
</dbReference>
<dbReference type="InterPro" id="IPR015943">
    <property type="entry name" value="WD40/YVTN_repeat-like_dom_sf"/>
</dbReference>
<protein>
    <submittedName>
        <fullName evidence="1">Uncharacterized protein</fullName>
    </submittedName>
</protein>
<dbReference type="OrthoDB" id="3027122at2759"/>
<dbReference type="AlphaFoldDB" id="A0A9P6H389"/>
<dbReference type="SUPFAM" id="SSF50969">
    <property type="entry name" value="YVTN repeat-like/Quinoprotein amine dehydrogenase"/>
    <property type="match status" value="1"/>
</dbReference>
<proteinExistence type="predicted"/>
<reference evidence="1" key="2">
    <citation type="submission" date="2020-11" db="EMBL/GenBank/DDBJ databases">
        <authorList>
            <consortium name="DOE Joint Genome Institute"/>
            <person name="Kuo A."/>
            <person name="Miyauchi S."/>
            <person name="Kiss E."/>
            <person name="Drula E."/>
            <person name="Kohler A."/>
            <person name="Sanchez-Garcia M."/>
            <person name="Andreopoulos B."/>
            <person name="Barry K.W."/>
            <person name="Bonito G."/>
            <person name="Buee M."/>
            <person name="Carver A."/>
            <person name="Chen C."/>
            <person name="Cichocki N."/>
            <person name="Clum A."/>
            <person name="Culley D."/>
            <person name="Crous P.W."/>
            <person name="Fauchery L."/>
            <person name="Girlanda M."/>
            <person name="Hayes R."/>
            <person name="Keri Z."/>
            <person name="Labutti K."/>
            <person name="Lipzen A."/>
            <person name="Lombard V."/>
            <person name="Magnuson J."/>
            <person name="Maillard F."/>
            <person name="Morin E."/>
            <person name="Murat C."/>
            <person name="Nolan M."/>
            <person name="Ohm R."/>
            <person name="Pangilinan J."/>
            <person name="Pereira M."/>
            <person name="Perotto S."/>
            <person name="Peter M."/>
            <person name="Riley R."/>
            <person name="Sitrit Y."/>
            <person name="Stielow B."/>
            <person name="Szollosi G."/>
            <person name="Zifcakova L."/>
            <person name="Stursova M."/>
            <person name="Spatafora J.W."/>
            <person name="Tedersoo L."/>
            <person name="Vaario L.-M."/>
            <person name="Yamada A."/>
            <person name="Yan M."/>
            <person name="Wang P."/>
            <person name="Xu J."/>
            <person name="Bruns T."/>
            <person name="Baldrian P."/>
            <person name="Vilgalys R."/>
            <person name="Henrissat B."/>
            <person name="Grigoriev I.V."/>
            <person name="Hibbett D."/>
            <person name="Nagy L.G."/>
            <person name="Martin F.M."/>
        </authorList>
    </citation>
    <scope>NUCLEOTIDE SEQUENCE</scope>
    <source>
        <strain evidence="1">UH-Tt-Lm1</strain>
    </source>
</reference>
<comment type="caution">
    <text evidence="1">The sequence shown here is derived from an EMBL/GenBank/DDBJ whole genome shotgun (WGS) entry which is preliminary data.</text>
</comment>
<dbReference type="EMBL" id="WIUZ02000023">
    <property type="protein sequence ID" value="KAF9778474.1"/>
    <property type="molecule type" value="Genomic_DNA"/>
</dbReference>
<evidence type="ECO:0000313" key="1">
    <source>
        <dbReference type="EMBL" id="KAF9778474.1"/>
    </source>
</evidence>
<keyword evidence="2" id="KW-1185">Reference proteome</keyword>
<reference evidence="1" key="1">
    <citation type="journal article" date="2020" name="Nat. Commun.">
        <title>Large-scale genome sequencing of mycorrhizal fungi provides insights into the early evolution of symbiotic traits.</title>
        <authorList>
            <person name="Miyauchi S."/>
            <person name="Kiss E."/>
            <person name="Kuo A."/>
            <person name="Drula E."/>
            <person name="Kohler A."/>
            <person name="Sanchez-Garcia M."/>
            <person name="Morin E."/>
            <person name="Andreopoulos B."/>
            <person name="Barry K.W."/>
            <person name="Bonito G."/>
            <person name="Buee M."/>
            <person name="Carver A."/>
            <person name="Chen C."/>
            <person name="Cichocki N."/>
            <person name="Clum A."/>
            <person name="Culley D."/>
            <person name="Crous P.W."/>
            <person name="Fauchery L."/>
            <person name="Girlanda M."/>
            <person name="Hayes R.D."/>
            <person name="Keri Z."/>
            <person name="LaButti K."/>
            <person name="Lipzen A."/>
            <person name="Lombard V."/>
            <person name="Magnuson J."/>
            <person name="Maillard F."/>
            <person name="Murat C."/>
            <person name="Nolan M."/>
            <person name="Ohm R.A."/>
            <person name="Pangilinan J."/>
            <person name="Pereira M.F."/>
            <person name="Perotto S."/>
            <person name="Peter M."/>
            <person name="Pfister S."/>
            <person name="Riley R."/>
            <person name="Sitrit Y."/>
            <person name="Stielow J.B."/>
            <person name="Szollosi G."/>
            <person name="Zifcakova L."/>
            <person name="Stursova M."/>
            <person name="Spatafora J.W."/>
            <person name="Tedersoo L."/>
            <person name="Vaario L.M."/>
            <person name="Yamada A."/>
            <person name="Yan M."/>
            <person name="Wang P."/>
            <person name="Xu J."/>
            <person name="Bruns T."/>
            <person name="Baldrian P."/>
            <person name="Vilgalys R."/>
            <person name="Dunand C."/>
            <person name="Henrissat B."/>
            <person name="Grigoriev I.V."/>
            <person name="Hibbett D."/>
            <person name="Nagy L.G."/>
            <person name="Martin F.M."/>
        </authorList>
    </citation>
    <scope>NUCLEOTIDE SEQUENCE</scope>
    <source>
        <strain evidence="1">UH-Tt-Lm1</strain>
    </source>
</reference>
<organism evidence="1 2">
    <name type="scientific">Thelephora terrestris</name>
    <dbReference type="NCBI Taxonomy" id="56493"/>
    <lineage>
        <taxon>Eukaryota</taxon>
        <taxon>Fungi</taxon>
        <taxon>Dikarya</taxon>
        <taxon>Basidiomycota</taxon>
        <taxon>Agaricomycotina</taxon>
        <taxon>Agaricomycetes</taxon>
        <taxon>Thelephorales</taxon>
        <taxon>Thelephoraceae</taxon>
        <taxon>Thelephora</taxon>
    </lineage>
</organism>
<gene>
    <name evidence="1" type="ORF">BJ322DRAFT_1114303</name>
</gene>